<feature type="chain" id="PRO_5043549734" description="Peptidase S1 domain-containing protein" evidence="10">
    <location>
        <begin position="18"/>
        <end position="448"/>
    </location>
</feature>
<dbReference type="InterPro" id="IPR033116">
    <property type="entry name" value="TRYPSIN_SER"/>
</dbReference>
<evidence type="ECO:0000256" key="3">
    <source>
        <dbReference type="ARBA" id="ARBA00022670"/>
    </source>
</evidence>
<dbReference type="PANTHER" id="PTHR24260">
    <property type="match status" value="1"/>
</dbReference>
<dbReference type="GO" id="GO:0004252">
    <property type="term" value="F:serine-type endopeptidase activity"/>
    <property type="evidence" value="ECO:0007669"/>
    <property type="project" value="InterPro"/>
</dbReference>
<dbReference type="GO" id="GO:0005576">
    <property type="term" value="C:extracellular region"/>
    <property type="evidence" value="ECO:0007669"/>
    <property type="project" value="UniProtKB-SubCell"/>
</dbReference>
<keyword evidence="7" id="KW-0865">Zymogen</keyword>
<keyword evidence="13" id="KW-1185">Reference proteome</keyword>
<dbReference type="InterPro" id="IPR018114">
    <property type="entry name" value="TRYPSIN_HIS"/>
</dbReference>
<keyword evidence="6 9" id="KW-0720">Serine protease</keyword>
<dbReference type="PROSITE" id="PS00134">
    <property type="entry name" value="TRYPSIN_HIS"/>
    <property type="match status" value="1"/>
</dbReference>
<dbReference type="Pfam" id="PF00089">
    <property type="entry name" value="Trypsin"/>
    <property type="match status" value="1"/>
</dbReference>
<organism evidence="12 13">
    <name type="scientific">Euphydryas editha</name>
    <name type="common">Edith's checkerspot</name>
    <dbReference type="NCBI Taxonomy" id="104508"/>
    <lineage>
        <taxon>Eukaryota</taxon>
        <taxon>Metazoa</taxon>
        <taxon>Ecdysozoa</taxon>
        <taxon>Arthropoda</taxon>
        <taxon>Hexapoda</taxon>
        <taxon>Insecta</taxon>
        <taxon>Pterygota</taxon>
        <taxon>Neoptera</taxon>
        <taxon>Endopterygota</taxon>
        <taxon>Lepidoptera</taxon>
        <taxon>Glossata</taxon>
        <taxon>Ditrysia</taxon>
        <taxon>Papilionoidea</taxon>
        <taxon>Nymphalidae</taxon>
        <taxon>Nymphalinae</taxon>
        <taxon>Euphydryas</taxon>
    </lineage>
</organism>
<dbReference type="GO" id="GO:0006508">
    <property type="term" value="P:proteolysis"/>
    <property type="evidence" value="ECO:0007669"/>
    <property type="project" value="UniProtKB-KW"/>
</dbReference>
<keyword evidence="4 10" id="KW-0732">Signal</keyword>
<feature type="domain" description="Peptidase S1" evidence="11">
    <location>
        <begin position="181"/>
        <end position="444"/>
    </location>
</feature>
<evidence type="ECO:0000256" key="8">
    <source>
        <dbReference type="ARBA" id="ARBA00023157"/>
    </source>
</evidence>
<dbReference type="InterPro" id="IPR009003">
    <property type="entry name" value="Peptidase_S1_PA"/>
</dbReference>
<dbReference type="PANTHER" id="PTHR24260:SF143">
    <property type="entry name" value="SERINE PROTEASE GD-LIKE PROTEIN"/>
    <property type="match status" value="1"/>
</dbReference>
<dbReference type="InterPro" id="IPR001254">
    <property type="entry name" value="Trypsin_dom"/>
</dbReference>
<dbReference type="PROSITE" id="PS50240">
    <property type="entry name" value="TRYPSIN_DOM"/>
    <property type="match status" value="1"/>
</dbReference>
<dbReference type="InterPro" id="IPR051333">
    <property type="entry name" value="CLIP_Serine_Protease"/>
</dbReference>
<protein>
    <recommendedName>
        <fullName evidence="11">Peptidase S1 domain-containing protein</fullName>
    </recommendedName>
</protein>
<keyword evidence="8" id="KW-1015">Disulfide bond</keyword>
<evidence type="ECO:0000256" key="4">
    <source>
        <dbReference type="ARBA" id="ARBA00022729"/>
    </source>
</evidence>
<sequence length="448" mass="50423">MELKIFILIFLAVRGEAQNKSDDNQEDFDPVGIPLLTEYPCHDSIDIVTWFDPGLPPREKNRYYVLMNRHFGAGFVLKLSFDSDVYVLHSLGGKNERFTKIFVSVDEELTLQFTTKSVGFGFIVKGVVPGTNPYFESISINDEEVCNQPNVGYLEEYIAETIDKGPHSICGRRTVDHTELIVNGASTKPGDWPWHAAIYRLERTALKYICGGTLISKNYIITAAHCASIRGVPVKTDFLNIVLGKYNLIGDDAEIQERLVHKIILHEKFDHKHLNNDIALLKLKSEVIFTDYVKPACLWFSKAVSYDDDTATAGTVFGTVVGWGFDNNNELSRQLRQAKMPMISENTCIKSRPLFYGNALNGNKFCAGYQNGTSACNGDSGSAFQVFVPDKIQDVNSNTTGAWYVRGIVSMTVSRRNVPICDPTKYVVFTDVEKYRPWIDAYLENERN</sequence>
<accession>A0AAU9UI56</accession>
<evidence type="ECO:0000313" key="12">
    <source>
        <dbReference type="EMBL" id="CAH2098459.1"/>
    </source>
</evidence>
<dbReference type="EMBL" id="CAKOGL010000019">
    <property type="protein sequence ID" value="CAH2098459.1"/>
    <property type="molecule type" value="Genomic_DNA"/>
</dbReference>
<dbReference type="CDD" id="cd00190">
    <property type="entry name" value="Tryp_SPc"/>
    <property type="match status" value="1"/>
</dbReference>
<evidence type="ECO:0000256" key="10">
    <source>
        <dbReference type="SAM" id="SignalP"/>
    </source>
</evidence>
<dbReference type="PROSITE" id="PS00135">
    <property type="entry name" value="TRYPSIN_SER"/>
    <property type="match status" value="1"/>
</dbReference>
<dbReference type="Proteomes" id="UP001153954">
    <property type="component" value="Unassembled WGS sequence"/>
</dbReference>
<dbReference type="InterPro" id="IPR001314">
    <property type="entry name" value="Peptidase_S1A"/>
</dbReference>
<dbReference type="FunFam" id="2.40.10.10:FF:000146">
    <property type="entry name" value="Serine protease 53"/>
    <property type="match status" value="1"/>
</dbReference>
<dbReference type="SMART" id="SM00020">
    <property type="entry name" value="Tryp_SPc"/>
    <property type="match status" value="1"/>
</dbReference>
<keyword evidence="2" id="KW-0964">Secreted</keyword>
<feature type="signal peptide" evidence="10">
    <location>
        <begin position="1"/>
        <end position="17"/>
    </location>
</feature>
<comment type="subcellular location">
    <subcellularLocation>
        <location evidence="1">Secreted</location>
    </subcellularLocation>
</comment>
<name>A0AAU9UI56_EUPED</name>
<evidence type="ECO:0000256" key="6">
    <source>
        <dbReference type="ARBA" id="ARBA00022825"/>
    </source>
</evidence>
<evidence type="ECO:0000256" key="1">
    <source>
        <dbReference type="ARBA" id="ARBA00004613"/>
    </source>
</evidence>
<proteinExistence type="predicted"/>
<evidence type="ECO:0000256" key="5">
    <source>
        <dbReference type="ARBA" id="ARBA00022801"/>
    </source>
</evidence>
<dbReference type="PRINTS" id="PR00722">
    <property type="entry name" value="CHYMOTRYPSIN"/>
</dbReference>
<gene>
    <name evidence="12" type="ORF">EEDITHA_LOCUS13569</name>
</gene>
<keyword evidence="5 9" id="KW-0378">Hydrolase</keyword>
<dbReference type="InterPro" id="IPR043504">
    <property type="entry name" value="Peptidase_S1_PA_chymotrypsin"/>
</dbReference>
<comment type="caution">
    <text evidence="12">The sequence shown here is derived from an EMBL/GenBank/DDBJ whole genome shotgun (WGS) entry which is preliminary data.</text>
</comment>
<evidence type="ECO:0000256" key="2">
    <source>
        <dbReference type="ARBA" id="ARBA00022525"/>
    </source>
</evidence>
<keyword evidence="3 9" id="KW-0645">Protease</keyword>
<dbReference type="SUPFAM" id="SSF50494">
    <property type="entry name" value="Trypsin-like serine proteases"/>
    <property type="match status" value="1"/>
</dbReference>
<evidence type="ECO:0000259" key="11">
    <source>
        <dbReference type="PROSITE" id="PS50240"/>
    </source>
</evidence>
<reference evidence="12" key="1">
    <citation type="submission" date="2022-03" db="EMBL/GenBank/DDBJ databases">
        <authorList>
            <person name="Tunstrom K."/>
        </authorList>
    </citation>
    <scope>NUCLEOTIDE SEQUENCE</scope>
</reference>
<evidence type="ECO:0000313" key="13">
    <source>
        <dbReference type="Proteomes" id="UP001153954"/>
    </source>
</evidence>
<dbReference type="Gene3D" id="2.40.10.10">
    <property type="entry name" value="Trypsin-like serine proteases"/>
    <property type="match status" value="2"/>
</dbReference>
<evidence type="ECO:0000256" key="9">
    <source>
        <dbReference type="RuleBase" id="RU363034"/>
    </source>
</evidence>
<dbReference type="AlphaFoldDB" id="A0AAU9UI56"/>
<evidence type="ECO:0000256" key="7">
    <source>
        <dbReference type="ARBA" id="ARBA00023145"/>
    </source>
</evidence>